<organism evidence="8 9">
    <name type="scientific">Propionibacterium australiense</name>
    <dbReference type="NCBI Taxonomy" id="119981"/>
    <lineage>
        <taxon>Bacteria</taxon>
        <taxon>Bacillati</taxon>
        <taxon>Actinomycetota</taxon>
        <taxon>Actinomycetes</taxon>
        <taxon>Propionibacteriales</taxon>
        <taxon>Propionibacteriaceae</taxon>
        <taxon>Propionibacterium</taxon>
    </lineage>
</organism>
<keyword evidence="4" id="KW-0812">Transmembrane</keyword>
<gene>
    <name evidence="8" type="ORF">PROPAUS_0114</name>
</gene>
<dbReference type="InterPro" id="IPR020846">
    <property type="entry name" value="MFS_dom"/>
</dbReference>
<feature type="domain" description="Major facilitator superfamily (MFS) profile" evidence="7">
    <location>
        <begin position="10"/>
        <end position="422"/>
    </location>
</feature>
<dbReference type="PANTHER" id="PTHR23514:SF3">
    <property type="entry name" value="BYPASS OF STOP CODON PROTEIN 6"/>
    <property type="match status" value="1"/>
</dbReference>
<dbReference type="InterPro" id="IPR036259">
    <property type="entry name" value="MFS_trans_sf"/>
</dbReference>
<dbReference type="Proteomes" id="UP000263928">
    <property type="component" value="Unassembled WGS sequence"/>
</dbReference>
<dbReference type="AlphaFoldDB" id="A0A383S4E5"/>
<comment type="similarity">
    <text evidence="2">Belongs to the major facilitator superfamily.</text>
</comment>
<evidence type="ECO:0000256" key="2">
    <source>
        <dbReference type="ARBA" id="ARBA00008335"/>
    </source>
</evidence>
<evidence type="ECO:0000313" key="8">
    <source>
        <dbReference type="EMBL" id="SYZ32239.1"/>
    </source>
</evidence>
<keyword evidence="6" id="KW-0472">Membrane</keyword>
<dbReference type="PROSITE" id="PS50850">
    <property type="entry name" value="MFS"/>
    <property type="match status" value="1"/>
</dbReference>
<comment type="subcellular location">
    <subcellularLocation>
        <location evidence="1">Cell membrane</location>
        <topology evidence="1">Multi-pass membrane protein</topology>
    </subcellularLocation>
</comment>
<evidence type="ECO:0000256" key="3">
    <source>
        <dbReference type="ARBA" id="ARBA00022448"/>
    </source>
</evidence>
<evidence type="ECO:0000256" key="5">
    <source>
        <dbReference type="ARBA" id="ARBA00022989"/>
    </source>
</evidence>
<evidence type="ECO:0000256" key="1">
    <source>
        <dbReference type="ARBA" id="ARBA00004651"/>
    </source>
</evidence>
<dbReference type="SUPFAM" id="SSF103473">
    <property type="entry name" value="MFS general substrate transporter"/>
    <property type="match status" value="1"/>
</dbReference>
<dbReference type="PROSITE" id="PS00216">
    <property type="entry name" value="SUGAR_TRANSPORT_1"/>
    <property type="match status" value="1"/>
</dbReference>
<accession>A0A383S4E5</accession>
<keyword evidence="8" id="KW-0762">Sugar transport</keyword>
<dbReference type="InterPro" id="IPR005829">
    <property type="entry name" value="Sugar_transporter_CS"/>
</dbReference>
<keyword evidence="3" id="KW-0813">Transport</keyword>
<evidence type="ECO:0000256" key="6">
    <source>
        <dbReference type="ARBA" id="ARBA00023136"/>
    </source>
</evidence>
<dbReference type="Pfam" id="PF07690">
    <property type="entry name" value="MFS_1"/>
    <property type="match status" value="1"/>
</dbReference>
<evidence type="ECO:0000256" key="4">
    <source>
        <dbReference type="ARBA" id="ARBA00022692"/>
    </source>
</evidence>
<name>A0A383S4E5_9ACTN</name>
<dbReference type="OrthoDB" id="9771451at2"/>
<dbReference type="InterPro" id="IPR051788">
    <property type="entry name" value="MFS_Transporter"/>
</dbReference>
<dbReference type="Gene3D" id="1.20.1250.20">
    <property type="entry name" value="MFS general substrate transporter like domains"/>
    <property type="match status" value="2"/>
</dbReference>
<evidence type="ECO:0000259" key="7">
    <source>
        <dbReference type="PROSITE" id="PS50850"/>
    </source>
</evidence>
<protein>
    <submittedName>
        <fullName evidence="8">Sugar transporter, conserved site</fullName>
    </submittedName>
</protein>
<dbReference type="GO" id="GO:0005886">
    <property type="term" value="C:plasma membrane"/>
    <property type="evidence" value="ECO:0007669"/>
    <property type="project" value="UniProtKB-SubCell"/>
</dbReference>
<proteinExistence type="inferred from homology"/>
<dbReference type="EMBL" id="UNQJ01000001">
    <property type="protein sequence ID" value="SYZ32239.1"/>
    <property type="molecule type" value="Genomic_DNA"/>
</dbReference>
<keyword evidence="9" id="KW-1185">Reference proteome</keyword>
<dbReference type="PANTHER" id="PTHR23514">
    <property type="entry name" value="BYPASS OF STOP CODON PROTEIN 6"/>
    <property type="match status" value="1"/>
</dbReference>
<dbReference type="RefSeq" id="WP_119160616.1">
    <property type="nucleotide sequence ID" value="NZ_LR134442.1"/>
</dbReference>
<reference evidence="9" key="1">
    <citation type="submission" date="2018-08" db="EMBL/GenBank/DDBJ databases">
        <authorList>
            <person name="Hornung B."/>
        </authorList>
    </citation>
    <scope>NUCLEOTIDE SEQUENCE [LARGE SCALE GENOMIC DNA]</scope>
</reference>
<sequence length="444" mass="47116">MATKVQNMGAVLTLYFAYFVYAMGLIAASQLAGSPSDGWGLSVAWGVETKDVISALSVMAIGKFISYPFAGFLADRFGRRKIVLVGIALNVIFFLLLPISPNRTIGMLLAAVFGIGNSFLDAGTYPTLMESNPSNAGTMNILIKIFISAGQFVMPLLITMVGTQNWRIVPIAGGIYMVVMGVLACIVSFPDYKKIAAEQLAAQNAAEQAAGTKNGSTRARARFAVEGSACLIFIFCTNGIVYLANQALPQIGANTAHLTEAQGRTLTQFFTIGSVVAVLLTAMISSRGVKSINFVPVYAACGLVSVVLLNIGFMHSLAGMRITAFLIGYFVSGGIMQLVLTAMSDFFPKSKGQIVSWYWMAGAVGGFVLPYAVGAIVPSTAGVSDEEAVHLLTTGYTNVVWLAVAFSVLAFVTAAFVFLRHRSIFRTIRSIPEAEGLSSSGEDS</sequence>
<evidence type="ECO:0000313" key="9">
    <source>
        <dbReference type="Proteomes" id="UP000263928"/>
    </source>
</evidence>
<dbReference type="InterPro" id="IPR011701">
    <property type="entry name" value="MFS"/>
</dbReference>
<keyword evidence="5" id="KW-1133">Transmembrane helix</keyword>
<dbReference type="GO" id="GO:0022857">
    <property type="term" value="F:transmembrane transporter activity"/>
    <property type="evidence" value="ECO:0007669"/>
    <property type="project" value="InterPro"/>
</dbReference>